<organism evidence="2 3">
    <name type="scientific">Arabis nemorensis</name>
    <dbReference type="NCBI Taxonomy" id="586526"/>
    <lineage>
        <taxon>Eukaryota</taxon>
        <taxon>Viridiplantae</taxon>
        <taxon>Streptophyta</taxon>
        <taxon>Embryophyta</taxon>
        <taxon>Tracheophyta</taxon>
        <taxon>Spermatophyta</taxon>
        <taxon>Magnoliopsida</taxon>
        <taxon>eudicotyledons</taxon>
        <taxon>Gunneridae</taxon>
        <taxon>Pentapetalae</taxon>
        <taxon>rosids</taxon>
        <taxon>malvids</taxon>
        <taxon>Brassicales</taxon>
        <taxon>Brassicaceae</taxon>
        <taxon>Arabideae</taxon>
        <taxon>Arabis</taxon>
    </lineage>
</organism>
<protein>
    <recommendedName>
        <fullName evidence="4">DUF4283 domain-containing protein</fullName>
    </recommendedName>
</protein>
<keyword evidence="3" id="KW-1185">Reference proteome</keyword>
<evidence type="ECO:0000313" key="3">
    <source>
        <dbReference type="Proteomes" id="UP000489600"/>
    </source>
</evidence>
<dbReference type="Proteomes" id="UP000489600">
    <property type="component" value="Unassembled WGS sequence"/>
</dbReference>
<reference evidence="2" key="1">
    <citation type="submission" date="2019-07" db="EMBL/GenBank/DDBJ databases">
        <authorList>
            <person name="Dittberner H."/>
        </authorList>
    </citation>
    <scope>NUCLEOTIDE SEQUENCE [LARGE SCALE GENOMIC DNA]</scope>
</reference>
<dbReference type="OrthoDB" id="1110606at2759"/>
<comment type="caution">
    <text evidence="2">The sequence shown here is derived from an EMBL/GenBank/DDBJ whole genome shotgun (WGS) entry which is preliminary data.</text>
</comment>
<feature type="region of interest" description="Disordered" evidence="1">
    <location>
        <begin position="284"/>
        <end position="303"/>
    </location>
</feature>
<gene>
    <name evidence="2" type="ORF">ANE_LOCUS13323</name>
</gene>
<proteinExistence type="predicted"/>
<name>A0A565BNW2_9BRAS</name>
<evidence type="ECO:0000313" key="2">
    <source>
        <dbReference type="EMBL" id="VVB02879.1"/>
    </source>
</evidence>
<evidence type="ECO:0008006" key="4">
    <source>
        <dbReference type="Google" id="ProtNLM"/>
    </source>
</evidence>
<accession>A0A565BNW2</accession>
<dbReference type="AlphaFoldDB" id="A0A565BNW2"/>
<dbReference type="EMBL" id="CABITT030000004">
    <property type="protein sequence ID" value="VVB02879.1"/>
    <property type="molecule type" value="Genomic_DNA"/>
</dbReference>
<evidence type="ECO:0000256" key="1">
    <source>
        <dbReference type="SAM" id="MobiDB-lite"/>
    </source>
</evidence>
<sequence length="303" mass="35605">MIRQFSRLRSWFPAGNQAQVPRHITGAAFPRHLYGAASPLLVEFGPKSSVWFGSGGRNLLPHNHKSLHRYCFISYKLTNLHQAFFGKLIAPEHERKRSKPLQLPPVDQEMIRKKFDKTLVGRVLNLEVQESRVKALIGCLPTVWKCEGRVQGIEMGRGKFHFRQHCDDRTVKRIREDLGELLEWRVVEPYPLLRVMVECDAPLILHRETVSDTGELFQICFDYMKIQNYWKCCYRLTHETRVCPERLGAQMHHRQPYQRRETEDERRRWRGARAEEAVRPGINREPINTVVKHNPKDMAYTSK</sequence>